<reference evidence="1" key="2">
    <citation type="journal article" date="2015" name="Data Brief">
        <title>Shoot transcriptome of the giant reed, Arundo donax.</title>
        <authorList>
            <person name="Barrero R.A."/>
            <person name="Guerrero F.D."/>
            <person name="Moolhuijzen P."/>
            <person name="Goolsby J.A."/>
            <person name="Tidwell J."/>
            <person name="Bellgard S.E."/>
            <person name="Bellgard M.I."/>
        </authorList>
    </citation>
    <scope>NUCLEOTIDE SEQUENCE</scope>
    <source>
        <tissue evidence="1">Shoot tissue taken approximately 20 cm above the soil surface</tissue>
    </source>
</reference>
<protein>
    <submittedName>
        <fullName evidence="1">Uncharacterized protein</fullName>
    </submittedName>
</protein>
<dbReference type="EMBL" id="GBRH01252661">
    <property type="protein sequence ID" value="JAD45234.1"/>
    <property type="molecule type" value="Transcribed_RNA"/>
</dbReference>
<proteinExistence type="predicted"/>
<name>A0A0A9A0P9_ARUDO</name>
<accession>A0A0A9A0P9</accession>
<evidence type="ECO:0000313" key="1">
    <source>
        <dbReference type="EMBL" id="JAD45234.1"/>
    </source>
</evidence>
<organism evidence="1">
    <name type="scientific">Arundo donax</name>
    <name type="common">Giant reed</name>
    <name type="synonym">Donax arundinaceus</name>
    <dbReference type="NCBI Taxonomy" id="35708"/>
    <lineage>
        <taxon>Eukaryota</taxon>
        <taxon>Viridiplantae</taxon>
        <taxon>Streptophyta</taxon>
        <taxon>Embryophyta</taxon>
        <taxon>Tracheophyta</taxon>
        <taxon>Spermatophyta</taxon>
        <taxon>Magnoliopsida</taxon>
        <taxon>Liliopsida</taxon>
        <taxon>Poales</taxon>
        <taxon>Poaceae</taxon>
        <taxon>PACMAD clade</taxon>
        <taxon>Arundinoideae</taxon>
        <taxon>Arundineae</taxon>
        <taxon>Arundo</taxon>
    </lineage>
</organism>
<reference evidence="1" key="1">
    <citation type="submission" date="2014-09" db="EMBL/GenBank/DDBJ databases">
        <authorList>
            <person name="Magalhaes I.L.F."/>
            <person name="Oliveira U."/>
            <person name="Santos F.R."/>
            <person name="Vidigal T.H.D.A."/>
            <person name="Brescovit A.D."/>
            <person name="Santos A.J."/>
        </authorList>
    </citation>
    <scope>NUCLEOTIDE SEQUENCE</scope>
    <source>
        <tissue evidence="1">Shoot tissue taken approximately 20 cm above the soil surface</tissue>
    </source>
</reference>
<dbReference type="AlphaFoldDB" id="A0A0A9A0P9"/>
<sequence length="43" mass="5122">MASTLLVNADNRYMFTSMKTKHGRPDWLKRHCIKEASRPRMQD</sequence>